<comment type="caution">
    <text evidence="9">The sequence shown here is derived from an EMBL/GenBank/DDBJ whole genome shotgun (WGS) entry which is preliminary data.</text>
</comment>
<dbReference type="InterPro" id="IPR011010">
    <property type="entry name" value="DNA_brk_join_enz"/>
</dbReference>
<gene>
    <name evidence="9" type="ORF">LX97_01670</name>
</gene>
<dbReference type="Proteomes" id="UP000248584">
    <property type="component" value="Unassembled WGS sequence"/>
</dbReference>
<evidence type="ECO:0000313" key="9">
    <source>
        <dbReference type="EMBL" id="PZX40897.1"/>
    </source>
</evidence>
<sequence length="370" mass="42962">MLLLLSMTLTAQQIEECLTEPEAAAHLADLVYIQDQHLSIHRKKYGRGFTYLIDNKTRLSDKNQLKRIKSLVIPPAWEKVRISKIPNGHLQVVGRDEKGRKVYLYHDIWSLLRNQTKFFKMSAFAKALPKIRKRLHQDLDQDRMTKEKCLALVLSIMDETYIRVGNQYYADKNKTYGLSTLRMKHVDDSNNKIQFSFTGKKGVSQNTTIDDPELVELIQECEGIPGWELFQYLDEKGDHHSIDSTMINEYMHEIAGDIFSAKDFRTWGATREFFLKMVELPEPKTAKEREKNILQGYDTAAEALGNTRSVCKQYYVHPQLPNVYAEDQFAPYRESYKNYTDTDLFAASEKCVQEIIDQFEIEFATDTNVS</sequence>
<name>A0ABX5PYJ4_9FLAO</name>
<feature type="domain" description="DNA topoisomerase I catalytic core eukaryotic-type" evidence="7">
    <location>
        <begin position="113"/>
        <end position="313"/>
    </location>
</feature>
<dbReference type="InterPro" id="IPR035447">
    <property type="entry name" value="DNA_topo_I_N_sf"/>
</dbReference>
<keyword evidence="10" id="KW-1185">Reference proteome</keyword>
<evidence type="ECO:0000256" key="5">
    <source>
        <dbReference type="ARBA" id="ARBA00023125"/>
    </source>
</evidence>
<dbReference type="InterPro" id="IPR014711">
    <property type="entry name" value="TopoI_cat_a-hlx-sub_euk"/>
</dbReference>
<accession>A0ABX5PYJ4</accession>
<dbReference type="Pfam" id="PF21338">
    <property type="entry name" value="Top1B_N_bact"/>
    <property type="match status" value="1"/>
</dbReference>
<evidence type="ECO:0000256" key="3">
    <source>
        <dbReference type="ARBA" id="ARBA00012891"/>
    </source>
</evidence>
<keyword evidence="6" id="KW-0413">Isomerase</keyword>
<evidence type="ECO:0000256" key="4">
    <source>
        <dbReference type="ARBA" id="ARBA00023029"/>
    </source>
</evidence>
<dbReference type="SUPFAM" id="SSF55869">
    <property type="entry name" value="DNA topoisomerase I domain"/>
    <property type="match status" value="1"/>
</dbReference>
<dbReference type="Gene3D" id="1.10.132.120">
    <property type="match status" value="1"/>
</dbReference>
<evidence type="ECO:0000256" key="1">
    <source>
        <dbReference type="ARBA" id="ARBA00000213"/>
    </source>
</evidence>
<dbReference type="InterPro" id="IPR049331">
    <property type="entry name" value="Top1B_N_bact"/>
</dbReference>
<dbReference type="InterPro" id="IPR013500">
    <property type="entry name" value="TopoI_cat_euk"/>
</dbReference>
<dbReference type="Pfam" id="PF01028">
    <property type="entry name" value="Topoisom_I"/>
    <property type="match status" value="1"/>
</dbReference>
<dbReference type="SUPFAM" id="SSF56349">
    <property type="entry name" value="DNA breaking-rejoining enzymes"/>
    <property type="match status" value="1"/>
</dbReference>
<protein>
    <recommendedName>
        <fullName evidence="3">DNA topoisomerase</fullName>
        <ecNumber evidence="3">5.6.2.1</ecNumber>
    </recommendedName>
</protein>
<feature type="domain" description="DNA topoisomerase IB N-terminal" evidence="8">
    <location>
        <begin position="48"/>
        <end position="96"/>
    </location>
</feature>
<evidence type="ECO:0000259" key="7">
    <source>
        <dbReference type="Pfam" id="PF01028"/>
    </source>
</evidence>
<keyword evidence="4" id="KW-0799">Topoisomerase</keyword>
<dbReference type="PROSITE" id="PS52038">
    <property type="entry name" value="TOPO_IB_2"/>
    <property type="match status" value="1"/>
</dbReference>
<proteinExistence type="inferred from homology"/>
<evidence type="ECO:0000256" key="6">
    <source>
        <dbReference type="ARBA" id="ARBA00023235"/>
    </source>
</evidence>
<organism evidence="9 10">
    <name type="scientific">Nonlabens dokdonensis</name>
    <dbReference type="NCBI Taxonomy" id="328515"/>
    <lineage>
        <taxon>Bacteria</taxon>
        <taxon>Pseudomonadati</taxon>
        <taxon>Bacteroidota</taxon>
        <taxon>Flavobacteriia</taxon>
        <taxon>Flavobacteriales</taxon>
        <taxon>Flavobacteriaceae</taxon>
        <taxon>Nonlabens</taxon>
    </lineage>
</organism>
<comment type="similarity">
    <text evidence="2">Belongs to the type IB topoisomerase family.</text>
</comment>
<evidence type="ECO:0000259" key="8">
    <source>
        <dbReference type="Pfam" id="PF21338"/>
    </source>
</evidence>
<dbReference type="Gene3D" id="3.30.66.10">
    <property type="entry name" value="DNA topoisomerase I domain"/>
    <property type="match status" value="1"/>
</dbReference>
<dbReference type="Gene3D" id="3.90.15.10">
    <property type="entry name" value="Topoisomerase I, Chain A, domain 3"/>
    <property type="match status" value="1"/>
</dbReference>
<evidence type="ECO:0000313" key="10">
    <source>
        <dbReference type="Proteomes" id="UP000248584"/>
    </source>
</evidence>
<evidence type="ECO:0000256" key="2">
    <source>
        <dbReference type="ARBA" id="ARBA00006645"/>
    </source>
</evidence>
<dbReference type="InterPro" id="IPR001631">
    <property type="entry name" value="TopoI"/>
</dbReference>
<dbReference type="EC" id="5.6.2.1" evidence="3"/>
<comment type="catalytic activity">
    <reaction evidence="1">
        <text>ATP-independent breakage of single-stranded DNA, followed by passage and rejoining.</text>
        <dbReference type="EC" id="5.6.2.1"/>
    </reaction>
</comment>
<dbReference type="PRINTS" id="PR00416">
    <property type="entry name" value="EUTPISMRASEI"/>
</dbReference>
<reference evidence="9 10" key="1">
    <citation type="submission" date="2018-06" db="EMBL/GenBank/DDBJ databases">
        <title>Genomic Encyclopedia of Archaeal and Bacterial Type Strains, Phase II (KMG-II): from individual species to whole genera.</title>
        <authorList>
            <person name="Goeker M."/>
        </authorList>
    </citation>
    <scope>NUCLEOTIDE SEQUENCE [LARGE SCALE GENOMIC DNA]</scope>
    <source>
        <strain evidence="9 10">DSM 17205</strain>
    </source>
</reference>
<keyword evidence="5" id="KW-0238">DNA-binding</keyword>
<dbReference type="EMBL" id="QKZR01000002">
    <property type="protein sequence ID" value="PZX40897.1"/>
    <property type="molecule type" value="Genomic_DNA"/>
</dbReference>